<keyword evidence="2" id="KW-1185">Reference proteome</keyword>
<proteinExistence type="predicted"/>
<gene>
    <name evidence="1" type="ORF">CPSG_03223</name>
</gene>
<protein>
    <submittedName>
        <fullName evidence="1">Predicted protein</fullName>
    </submittedName>
</protein>
<reference evidence="2" key="2">
    <citation type="submission" date="2010-03" db="EMBL/GenBank/DDBJ databases">
        <title>The genome sequence of Coccidioides posadasii strain Silveira.</title>
        <authorList>
            <consortium name="The Broad Institute Genome Sequencing Center for Infectious Disease"/>
            <person name="Neafsey D."/>
            <person name="Orbach M."/>
            <person name="Henn M.R."/>
            <person name="Cole G.T."/>
            <person name="Galgiani J."/>
            <person name="Gardner M.J."/>
            <person name="Kirkland T.N."/>
            <person name="Taylor J.W."/>
            <person name="Young S.K."/>
            <person name="Zeng Q."/>
            <person name="Koehrsen M."/>
            <person name="Alvarado L."/>
            <person name="Berlin A."/>
            <person name="Borenstein D."/>
            <person name="Chapman S.B."/>
            <person name="Chen Z."/>
            <person name="Engels R."/>
            <person name="Freedman E."/>
            <person name="Gellesch M."/>
            <person name="Goldberg J."/>
            <person name="Griggs A."/>
            <person name="Gujja S."/>
            <person name="Heilman E."/>
            <person name="Heiman D."/>
            <person name="Howarth C."/>
            <person name="Jen D."/>
            <person name="Larson L."/>
            <person name="Mehta T."/>
            <person name="Neiman D."/>
            <person name="Park D."/>
            <person name="Pearson M."/>
            <person name="Richards J."/>
            <person name="Roberts A."/>
            <person name="Saif S."/>
            <person name="Shea T."/>
            <person name="Shenoy N."/>
            <person name="Sisk P."/>
            <person name="Stolte C."/>
            <person name="Sykes S."/>
            <person name="Walk T."/>
            <person name="White J."/>
            <person name="Yandava C."/>
            <person name="Haas B."/>
            <person name="Nusbaum C."/>
            <person name="Birren B."/>
        </authorList>
    </citation>
    <scope>NUCLEOTIDE SEQUENCE [LARGE SCALE GENOMIC DNA]</scope>
    <source>
        <strain evidence="2">RMSCC 757 / Silveira</strain>
    </source>
</reference>
<name>E9D144_COCPS</name>
<sequence length="70" mass="7708">MVTCKYIEPIGPAAADVKFKRALFVHGIKGFSNQLKNEGELGEIHPRHKGLLGINCLAKPFAQPQQHKSV</sequence>
<evidence type="ECO:0000313" key="2">
    <source>
        <dbReference type="Proteomes" id="UP000002497"/>
    </source>
</evidence>
<dbReference type="VEuPathDB" id="FungiDB:CPSG_03223"/>
<dbReference type="EMBL" id="GL636489">
    <property type="protein sequence ID" value="EFW20048.1"/>
    <property type="molecule type" value="Genomic_DNA"/>
</dbReference>
<evidence type="ECO:0000313" key="1">
    <source>
        <dbReference type="EMBL" id="EFW20048.1"/>
    </source>
</evidence>
<organism evidence="2">
    <name type="scientific">Coccidioides posadasii (strain RMSCC 757 / Silveira)</name>
    <name type="common">Valley fever fungus</name>
    <dbReference type="NCBI Taxonomy" id="443226"/>
    <lineage>
        <taxon>Eukaryota</taxon>
        <taxon>Fungi</taxon>
        <taxon>Dikarya</taxon>
        <taxon>Ascomycota</taxon>
        <taxon>Pezizomycotina</taxon>
        <taxon>Eurotiomycetes</taxon>
        <taxon>Eurotiomycetidae</taxon>
        <taxon>Onygenales</taxon>
        <taxon>Onygenaceae</taxon>
        <taxon>Coccidioides</taxon>
    </lineage>
</organism>
<accession>E9D144</accession>
<reference evidence="2" key="1">
    <citation type="journal article" date="2010" name="Genome Res.">
        <title>Population genomic sequencing of Coccidioides fungi reveals recent hybridization and transposon control.</title>
        <authorList>
            <person name="Neafsey D.E."/>
            <person name="Barker B.M."/>
            <person name="Sharpton T.J."/>
            <person name="Stajich J.E."/>
            <person name="Park D.J."/>
            <person name="Whiston E."/>
            <person name="Hung C.-Y."/>
            <person name="McMahan C."/>
            <person name="White J."/>
            <person name="Sykes S."/>
            <person name="Heiman D."/>
            <person name="Young S."/>
            <person name="Zeng Q."/>
            <person name="Abouelleil A."/>
            <person name="Aftuck L."/>
            <person name="Bessette D."/>
            <person name="Brown A."/>
            <person name="FitzGerald M."/>
            <person name="Lui A."/>
            <person name="Macdonald J.P."/>
            <person name="Priest M."/>
            <person name="Orbach M.J."/>
            <person name="Galgiani J.N."/>
            <person name="Kirkland T.N."/>
            <person name="Cole G.T."/>
            <person name="Birren B.W."/>
            <person name="Henn M.R."/>
            <person name="Taylor J.W."/>
            <person name="Rounsley S.D."/>
        </authorList>
    </citation>
    <scope>NUCLEOTIDE SEQUENCE [LARGE SCALE GENOMIC DNA]</scope>
    <source>
        <strain evidence="2">RMSCC 757 / Silveira</strain>
    </source>
</reference>
<dbReference type="Proteomes" id="UP000002497">
    <property type="component" value="Unassembled WGS sequence"/>
</dbReference>
<dbReference type="AlphaFoldDB" id="E9D144"/>
<dbReference type="HOGENOM" id="CLU_2757601_0_0_1"/>